<dbReference type="AlphaFoldDB" id="A0A415DYY2"/>
<sequence>MKACTFGRIKIYDNLVGAMRMAVTARVILRNNETGVPGKNDGAAAQPNHVNSLSHIDVPLKRPRRLLREEVTMTESG</sequence>
<proteinExistence type="predicted"/>
<protein>
    <submittedName>
        <fullName evidence="2">Uncharacterized protein</fullName>
    </submittedName>
</protein>
<gene>
    <name evidence="2" type="ORF">DW099_14105</name>
</gene>
<organism evidence="2 3">
    <name type="scientific">Emergencia timonensis</name>
    <dbReference type="NCBI Taxonomy" id="1776384"/>
    <lineage>
        <taxon>Bacteria</taxon>
        <taxon>Bacillati</taxon>
        <taxon>Bacillota</taxon>
        <taxon>Clostridia</taxon>
        <taxon>Peptostreptococcales</taxon>
        <taxon>Anaerovoracaceae</taxon>
        <taxon>Emergencia</taxon>
    </lineage>
</organism>
<reference evidence="2 3" key="1">
    <citation type="submission" date="2018-08" db="EMBL/GenBank/DDBJ databases">
        <title>A genome reference for cultivated species of the human gut microbiota.</title>
        <authorList>
            <person name="Zou Y."/>
            <person name="Xue W."/>
            <person name="Luo G."/>
        </authorList>
    </citation>
    <scope>NUCLEOTIDE SEQUENCE [LARGE SCALE GENOMIC DNA]</scope>
    <source>
        <strain evidence="2 3">AM07-24</strain>
    </source>
</reference>
<feature type="region of interest" description="Disordered" evidence="1">
    <location>
        <begin position="33"/>
        <end position="57"/>
    </location>
</feature>
<accession>A0A415DYY2</accession>
<comment type="caution">
    <text evidence="2">The sequence shown here is derived from an EMBL/GenBank/DDBJ whole genome shotgun (WGS) entry which is preliminary data.</text>
</comment>
<dbReference type="RefSeq" id="WP_118336113.1">
    <property type="nucleotide sequence ID" value="NZ_AP025567.1"/>
</dbReference>
<evidence type="ECO:0000313" key="3">
    <source>
        <dbReference type="Proteomes" id="UP000284841"/>
    </source>
</evidence>
<keyword evidence="3" id="KW-1185">Reference proteome</keyword>
<dbReference type="Proteomes" id="UP000284841">
    <property type="component" value="Unassembled WGS sequence"/>
</dbReference>
<evidence type="ECO:0000313" key="2">
    <source>
        <dbReference type="EMBL" id="RHJ85971.1"/>
    </source>
</evidence>
<name>A0A415DYY2_9FIRM</name>
<evidence type="ECO:0000256" key="1">
    <source>
        <dbReference type="SAM" id="MobiDB-lite"/>
    </source>
</evidence>
<dbReference type="EMBL" id="QRMS01000004">
    <property type="protein sequence ID" value="RHJ85971.1"/>
    <property type="molecule type" value="Genomic_DNA"/>
</dbReference>